<evidence type="ECO:0000256" key="1">
    <source>
        <dbReference type="SAM" id="Phobius"/>
    </source>
</evidence>
<dbReference type="Proteomes" id="UP000450917">
    <property type="component" value="Unassembled WGS sequence"/>
</dbReference>
<keyword evidence="4" id="KW-1185">Reference proteome</keyword>
<evidence type="ECO:0000313" key="4">
    <source>
        <dbReference type="Proteomes" id="UP000450917"/>
    </source>
</evidence>
<feature type="domain" description="SHOCT" evidence="2">
    <location>
        <begin position="40"/>
        <end position="65"/>
    </location>
</feature>
<evidence type="ECO:0000313" key="3">
    <source>
        <dbReference type="EMBL" id="MUG73994.1"/>
    </source>
</evidence>
<name>A0A7X2ZFJ3_9BACL</name>
<dbReference type="InterPro" id="IPR018649">
    <property type="entry name" value="SHOCT"/>
</dbReference>
<comment type="caution">
    <text evidence="3">The sequence shown here is derived from an EMBL/GenBank/DDBJ whole genome shotgun (WGS) entry which is preliminary data.</text>
</comment>
<organism evidence="3 4">
    <name type="scientific">Paenibacillus validus</name>
    <dbReference type="NCBI Taxonomy" id="44253"/>
    <lineage>
        <taxon>Bacteria</taxon>
        <taxon>Bacillati</taxon>
        <taxon>Bacillota</taxon>
        <taxon>Bacilli</taxon>
        <taxon>Bacillales</taxon>
        <taxon>Paenibacillaceae</taxon>
        <taxon>Paenibacillus</taxon>
    </lineage>
</organism>
<proteinExistence type="predicted"/>
<keyword evidence="1" id="KW-0472">Membrane</keyword>
<sequence>MMGPGWSLFMMVFWILIIGMVIYAVLLLVSKTFQKKEDPALNILKERFARGEMDQDEFERKKAALTGK</sequence>
<accession>A0A7X2ZFJ3</accession>
<dbReference type="EMBL" id="WNZX01000039">
    <property type="protein sequence ID" value="MUG73994.1"/>
    <property type="molecule type" value="Genomic_DNA"/>
</dbReference>
<keyword evidence="1" id="KW-0812">Transmembrane</keyword>
<keyword evidence="1" id="KW-1133">Transmembrane helix</keyword>
<dbReference type="Pfam" id="PF09851">
    <property type="entry name" value="SHOCT"/>
    <property type="match status" value="1"/>
</dbReference>
<protein>
    <recommendedName>
        <fullName evidence="2">SHOCT domain-containing protein</fullName>
    </recommendedName>
</protein>
<dbReference type="AlphaFoldDB" id="A0A7X2ZFJ3"/>
<evidence type="ECO:0000259" key="2">
    <source>
        <dbReference type="Pfam" id="PF09851"/>
    </source>
</evidence>
<reference evidence="3 4" key="1">
    <citation type="submission" date="2019-11" db="EMBL/GenBank/DDBJ databases">
        <title>Draft genome sequences of five Paenibacillus species of dairy origin.</title>
        <authorList>
            <person name="Olajide A.M."/>
            <person name="Chen S."/>
            <person name="Lapointe G."/>
        </authorList>
    </citation>
    <scope>NUCLEOTIDE SEQUENCE [LARGE SCALE GENOMIC DNA]</scope>
    <source>
        <strain evidence="3 4">2CS3</strain>
    </source>
</reference>
<feature type="transmembrane region" description="Helical" evidence="1">
    <location>
        <begin position="6"/>
        <end position="29"/>
    </location>
</feature>
<gene>
    <name evidence="3" type="ORF">GNP93_25735</name>
</gene>